<reference evidence="2 3" key="1">
    <citation type="submission" date="2015-01" db="EMBL/GenBank/DDBJ databases">
        <title>Deinococcus soli/N5/whole genome sequencing.</title>
        <authorList>
            <person name="Kim M.K."/>
            <person name="Srinivasan S."/>
            <person name="Lee J.-J."/>
        </authorList>
    </citation>
    <scope>NUCLEOTIDE SEQUENCE [LARGE SCALE GENOMIC DNA]</scope>
    <source>
        <strain evidence="2 3">N5</strain>
    </source>
</reference>
<gene>
    <name evidence="2" type="ORF">SY84_04245</name>
</gene>
<dbReference type="OrthoDB" id="72289at2"/>
<sequence length="88" mass="9576">MPQEMLNALLLPLLFSMAGGTFVFLRRPDQRARGLLVMILFQLVGAAGNVMQSSPELYALLCVHALVVLVLMTRHLQAPKASTQPSGD</sequence>
<dbReference type="Proteomes" id="UP000034024">
    <property type="component" value="Chromosome"/>
</dbReference>
<keyword evidence="1" id="KW-0472">Membrane</keyword>
<evidence type="ECO:0000313" key="3">
    <source>
        <dbReference type="Proteomes" id="UP000034024"/>
    </source>
</evidence>
<feature type="transmembrane region" description="Helical" evidence="1">
    <location>
        <begin position="32"/>
        <end position="51"/>
    </location>
</feature>
<accession>A0A0F7JP54</accession>
<feature type="transmembrane region" description="Helical" evidence="1">
    <location>
        <begin position="57"/>
        <end position="76"/>
    </location>
</feature>
<feature type="transmembrane region" description="Helical" evidence="1">
    <location>
        <begin position="6"/>
        <end position="25"/>
    </location>
</feature>
<dbReference type="KEGG" id="dch:SY84_04245"/>
<name>A0A0F7JP54_9DEIO</name>
<dbReference type="PATRIC" id="fig|1309411.5.peg.878"/>
<evidence type="ECO:0000256" key="1">
    <source>
        <dbReference type="SAM" id="Phobius"/>
    </source>
</evidence>
<keyword evidence="1" id="KW-0812">Transmembrane</keyword>
<protein>
    <submittedName>
        <fullName evidence="2">Uncharacterized protein</fullName>
    </submittedName>
</protein>
<organism evidence="2 3">
    <name type="scientific">Deinococcus soli</name>
    <name type="common">ex Cha et al. 2016</name>
    <dbReference type="NCBI Taxonomy" id="1309411"/>
    <lineage>
        <taxon>Bacteria</taxon>
        <taxon>Thermotogati</taxon>
        <taxon>Deinococcota</taxon>
        <taxon>Deinococci</taxon>
        <taxon>Deinococcales</taxon>
        <taxon>Deinococcaceae</taxon>
        <taxon>Deinococcus</taxon>
    </lineage>
</organism>
<dbReference type="AlphaFoldDB" id="A0A0F7JP54"/>
<keyword evidence="1" id="KW-1133">Transmembrane helix</keyword>
<keyword evidence="3" id="KW-1185">Reference proteome</keyword>
<evidence type="ECO:0000313" key="2">
    <source>
        <dbReference type="EMBL" id="AKH16390.1"/>
    </source>
</evidence>
<proteinExistence type="predicted"/>
<dbReference type="EMBL" id="CP011389">
    <property type="protein sequence ID" value="AKH16390.1"/>
    <property type="molecule type" value="Genomic_DNA"/>
</dbReference>